<accession>A0AAN8WHA3</accession>
<protein>
    <submittedName>
        <fullName evidence="1">Uncharacterized protein</fullName>
    </submittedName>
</protein>
<dbReference type="Proteomes" id="UP001381693">
    <property type="component" value="Unassembled WGS sequence"/>
</dbReference>
<sequence length="102" mass="11762">MFADDANIVKKVKNENNGRELQEDLNNLHEWSEKTGMISMTKSKMEPMRRREDTSFGLFPVNTIRQSHSQDSAINLKEKTCHQFNVLLSSKAQDQAMLSCRC</sequence>
<comment type="caution">
    <text evidence="1">The sequence shown here is derived from an EMBL/GenBank/DDBJ whole genome shotgun (WGS) entry which is preliminary data.</text>
</comment>
<organism evidence="1 2">
    <name type="scientific">Halocaridina rubra</name>
    <name type="common">Hawaiian red shrimp</name>
    <dbReference type="NCBI Taxonomy" id="373956"/>
    <lineage>
        <taxon>Eukaryota</taxon>
        <taxon>Metazoa</taxon>
        <taxon>Ecdysozoa</taxon>
        <taxon>Arthropoda</taxon>
        <taxon>Crustacea</taxon>
        <taxon>Multicrustacea</taxon>
        <taxon>Malacostraca</taxon>
        <taxon>Eumalacostraca</taxon>
        <taxon>Eucarida</taxon>
        <taxon>Decapoda</taxon>
        <taxon>Pleocyemata</taxon>
        <taxon>Caridea</taxon>
        <taxon>Atyoidea</taxon>
        <taxon>Atyidae</taxon>
        <taxon>Halocaridina</taxon>
    </lineage>
</organism>
<keyword evidence="2" id="KW-1185">Reference proteome</keyword>
<reference evidence="1 2" key="1">
    <citation type="submission" date="2023-11" db="EMBL/GenBank/DDBJ databases">
        <title>Halocaridina rubra genome assembly.</title>
        <authorList>
            <person name="Smith C."/>
        </authorList>
    </citation>
    <scope>NUCLEOTIDE SEQUENCE [LARGE SCALE GENOMIC DNA]</scope>
    <source>
        <strain evidence="1">EP-1</strain>
        <tissue evidence="1">Whole</tissue>
    </source>
</reference>
<evidence type="ECO:0000313" key="1">
    <source>
        <dbReference type="EMBL" id="KAK7066315.1"/>
    </source>
</evidence>
<proteinExistence type="predicted"/>
<dbReference type="EMBL" id="JAXCGZ010019266">
    <property type="protein sequence ID" value="KAK7066315.1"/>
    <property type="molecule type" value="Genomic_DNA"/>
</dbReference>
<dbReference type="AlphaFoldDB" id="A0AAN8WHA3"/>
<evidence type="ECO:0000313" key="2">
    <source>
        <dbReference type="Proteomes" id="UP001381693"/>
    </source>
</evidence>
<gene>
    <name evidence="1" type="ORF">SK128_004172</name>
</gene>
<name>A0AAN8WHA3_HALRR</name>